<reference evidence="8" key="1">
    <citation type="submission" date="2021-03" db="EMBL/GenBank/DDBJ databases">
        <authorList>
            <person name="Tagirdzhanova G."/>
        </authorList>
    </citation>
    <scope>NUCLEOTIDE SEQUENCE</scope>
</reference>
<dbReference type="InterPro" id="IPR029063">
    <property type="entry name" value="SAM-dependent_MTases_sf"/>
</dbReference>
<dbReference type="OrthoDB" id="435282at2759"/>
<keyword evidence="4 5" id="KW-0694">RNA-binding</keyword>
<comment type="similarity">
    <text evidence="5">Belongs to the class I-like SAM-binding methyltransferase superfamily. RsmB/NOP family.</text>
</comment>
<comment type="caution">
    <text evidence="5">Lacks conserved residue(s) required for the propagation of feature annotation.</text>
</comment>
<dbReference type="EMBL" id="CAJPDS010000050">
    <property type="protein sequence ID" value="CAF9929094.1"/>
    <property type="molecule type" value="Genomic_DNA"/>
</dbReference>
<dbReference type="CDD" id="cd02440">
    <property type="entry name" value="AdoMet_MTases"/>
    <property type="match status" value="1"/>
</dbReference>
<feature type="binding site" evidence="5">
    <location>
        <position position="336"/>
    </location>
    <ligand>
        <name>S-adenosyl-L-methionine</name>
        <dbReference type="ChEBI" id="CHEBI:59789"/>
    </ligand>
</feature>
<dbReference type="GO" id="GO:0005730">
    <property type="term" value="C:nucleolus"/>
    <property type="evidence" value="ECO:0007669"/>
    <property type="project" value="TreeGrafter"/>
</dbReference>
<dbReference type="Pfam" id="PF21148">
    <property type="entry name" value="NSUN5_fdxn-like"/>
    <property type="match status" value="1"/>
</dbReference>
<dbReference type="Proteomes" id="UP000664521">
    <property type="component" value="Unassembled WGS sequence"/>
</dbReference>
<evidence type="ECO:0000256" key="3">
    <source>
        <dbReference type="ARBA" id="ARBA00022691"/>
    </source>
</evidence>
<evidence type="ECO:0000256" key="2">
    <source>
        <dbReference type="ARBA" id="ARBA00022679"/>
    </source>
</evidence>
<feature type="region of interest" description="Disordered" evidence="6">
    <location>
        <begin position="362"/>
        <end position="405"/>
    </location>
</feature>
<feature type="compositionally biased region" description="Low complexity" evidence="6">
    <location>
        <begin position="539"/>
        <end position="549"/>
    </location>
</feature>
<dbReference type="InterPro" id="IPR048889">
    <property type="entry name" value="NSUN5_RCM1_N"/>
</dbReference>
<dbReference type="GO" id="GO:0070475">
    <property type="term" value="P:rRNA base methylation"/>
    <property type="evidence" value="ECO:0007669"/>
    <property type="project" value="TreeGrafter"/>
</dbReference>
<dbReference type="PANTHER" id="PTHR22807:SF4">
    <property type="entry name" value="28S RRNA (CYTOSINE-C(5))-METHYLTRANSFERASE"/>
    <property type="match status" value="1"/>
</dbReference>
<dbReference type="Gene3D" id="3.40.50.150">
    <property type="entry name" value="Vaccinia Virus protein VP39"/>
    <property type="match status" value="1"/>
</dbReference>
<evidence type="ECO:0000256" key="1">
    <source>
        <dbReference type="ARBA" id="ARBA00022603"/>
    </source>
</evidence>
<dbReference type="GO" id="GO:0003723">
    <property type="term" value="F:RNA binding"/>
    <property type="evidence" value="ECO:0007669"/>
    <property type="project" value="UniProtKB-UniRule"/>
</dbReference>
<dbReference type="InterPro" id="IPR049560">
    <property type="entry name" value="MeTrfase_RsmB-F_NOP2_cat"/>
</dbReference>
<dbReference type="PROSITE" id="PS51686">
    <property type="entry name" value="SAM_MT_RSMB_NOP"/>
    <property type="match status" value="1"/>
</dbReference>
<keyword evidence="9" id="KW-1185">Reference proteome</keyword>
<sequence length="572" mass="62556">MSLYYEAAPFLDSSDQSGSLQSRIFNSEHLKSKPSQVFALVVEATKWSEILSEVIQNTKVLQQERKLSPSLALLLVHDLLLAKKGISAPVSHPLRVAISKHKARLTAELTKARLKRGFASLTDLKTHIDEGSSSCARSIKDCDSLAVEEVYPTGQWPHPRWVRVNTLRTSSKEQLDTTFANYKHVGSIEELLTTSKGTEKFLHLDKHVPGLIACSPSENLIHIAAYRQGLIILQDKASCFPAYLLGPPATGRDCLDACAAPGNKTTHMAAIKGTHGAASTGRIYACEKDKQRAQTLQSMVTLAGADNIVVVKAGQDFLRLDPIDPQWNNVGSILLDPSCSGSGIIGRDEELAVTLPKIEDDISSKSSRKRKRKTPNFQPTEKPNRPDFGVKTQGEETTNIENETSQESATRLEALSHFQLKLILHAFRFPHATRIAYSTCSIHPQENEHVITNAIVSPTATKQGWRILRRDEQVAGMAAWHIRGDQGACEEVLSASPGVRDGVDAEEVASACIRCEKGTKEGTQGFFVAAFVREERETSSAAVSAQSTSGEAEIDGSDEDEWEGFSDSEGNF</sequence>
<dbReference type="AlphaFoldDB" id="A0A8H3IW05"/>
<evidence type="ECO:0000313" key="9">
    <source>
        <dbReference type="Proteomes" id="UP000664521"/>
    </source>
</evidence>
<feature type="active site" description="Nucleophile" evidence="5">
    <location>
        <position position="440"/>
    </location>
</feature>
<protein>
    <recommendedName>
        <fullName evidence="7">SAM-dependent MTase RsmB/NOP-type domain-containing protein</fullName>
    </recommendedName>
</protein>
<organism evidence="8 9">
    <name type="scientific">Heterodermia speciosa</name>
    <dbReference type="NCBI Taxonomy" id="116794"/>
    <lineage>
        <taxon>Eukaryota</taxon>
        <taxon>Fungi</taxon>
        <taxon>Dikarya</taxon>
        <taxon>Ascomycota</taxon>
        <taxon>Pezizomycotina</taxon>
        <taxon>Lecanoromycetes</taxon>
        <taxon>OSLEUM clade</taxon>
        <taxon>Lecanoromycetidae</taxon>
        <taxon>Caliciales</taxon>
        <taxon>Physciaceae</taxon>
        <taxon>Heterodermia</taxon>
    </lineage>
</organism>
<keyword evidence="3 5" id="KW-0949">S-adenosyl-L-methionine</keyword>
<accession>A0A8H3IW05</accession>
<dbReference type="PANTHER" id="PTHR22807">
    <property type="entry name" value="NOP2 YEAST -RELATED NOL1/NOP2/FMU SUN DOMAIN-CONTAINING"/>
    <property type="match status" value="1"/>
</dbReference>
<evidence type="ECO:0000259" key="7">
    <source>
        <dbReference type="PROSITE" id="PS51686"/>
    </source>
</evidence>
<dbReference type="SUPFAM" id="SSF53335">
    <property type="entry name" value="S-adenosyl-L-methionine-dependent methyltransferases"/>
    <property type="match status" value="1"/>
</dbReference>
<feature type="domain" description="SAM-dependent MTase RsmB/NOP-type" evidence="7">
    <location>
        <begin position="150"/>
        <end position="534"/>
    </location>
</feature>
<feature type="compositionally biased region" description="Acidic residues" evidence="6">
    <location>
        <begin position="552"/>
        <end position="566"/>
    </location>
</feature>
<evidence type="ECO:0000256" key="6">
    <source>
        <dbReference type="SAM" id="MobiDB-lite"/>
    </source>
</evidence>
<dbReference type="Gene3D" id="3.30.70.1170">
    <property type="entry name" value="Sun protein, domain 3"/>
    <property type="match status" value="1"/>
</dbReference>
<keyword evidence="2 5" id="KW-0808">Transferase</keyword>
<comment type="caution">
    <text evidence="8">The sequence shown here is derived from an EMBL/GenBank/DDBJ whole genome shotgun (WGS) entry which is preliminary data.</text>
</comment>
<gene>
    <name evidence="8" type="ORF">HETSPECPRED_007284</name>
</gene>
<feature type="binding site" evidence="5">
    <location>
        <begin position="258"/>
        <end position="264"/>
    </location>
    <ligand>
        <name>S-adenosyl-L-methionine</name>
        <dbReference type="ChEBI" id="CHEBI:59789"/>
    </ligand>
</feature>
<dbReference type="PRINTS" id="PR02008">
    <property type="entry name" value="RCMTFAMILY"/>
</dbReference>
<feature type="compositionally biased region" description="Polar residues" evidence="6">
    <location>
        <begin position="395"/>
        <end position="405"/>
    </location>
</feature>
<keyword evidence="1 5" id="KW-0489">Methyltransferase</keyword>
<dbReference type="InterPro" id="IPR049561">
    <property type="entry name" value="NSUN5_7_fdxn-like"/>
</dbReference>
<dbReference type="InterPro" id="IPR023267">
    <property type="entry name" value="RCMT"/>
</dbReference>
<name>A0A8H3IW05_9LECA</name>
<feature type="binding site" evidence="5">
    <location>
        <position position="287"/>
    </location>
    <ligand>
        <name>S-adenosyl-L-methionine</name>
        <dbReference type="ChEBI" id="CHEBI:59789"/>
    </ligand>
</feature>
<dbReference type="InterPro" id="IPR001678">
    <property type="entry name" value="MeTrfase_RsmB-F_NOP2_dom"/>
</dbReference>
<dbReference type="Pfam" id="PF01189">
    <property type="entry name" value="Methyltr_RsmB-F"/>
    <property type="match status" value="1"/>
</dbReference>
<dbReference type="GO" id="GO:0008173">
    <property type="term" value="F:RNA methyltransferase activity"/>
    <property type="evidence" value="ECO:0007669"/>
    <property type="project" value="InterPro"/>
</dbReference>
<proteinExistence type="inferred from homology"/>
<evidence type="ECO:0000256" key="4">
    <source>
        <dbReference type="ARBA" id="ARBA00022884"/>
    </source>
</evidence>
<feature type="region of interest" description="Disordered" evidence="6">
    <location>
        <begin position="538"/>
        <end position="572"/>
    </location>
</feature>
<dbReference type="Pfam" id="PF21153">
    <property type="entry name" value="NSUN5_N"/>
    <property type="match status" value="1"/>
</dbReference>
<evidence type="ECO:0000256" key="5">
    <source>
        <dbReference type="PROSITE-ProRule" id="PRU01023"/>
    </source>
</evidence>
<evidence type="ECO:0000313" key="8">
    <source>
        <dbReference type="EMBL" id="CAF9929094.1"/>
    </source>
</evidence>